<dbReference type="InterPro" id="IPR013785">
    <property type="entry name" value="Aldolase_TIM"/>
</dbReference>
<evidence type="ECO:0000313" key="15">
    <source>
        <dbReference type="Proteomes" id="UP000694888"/>
    </source>
</evidence>
<dbReference type="Proteomes" id="UP000694888">
    <property type="component" value="Unplaced"/>
</dbReference>
<comment type="catalytic activity">
    <reaction evidence="11">
        <text>5,6-dihydrouridine(16) in tRNA + NADP(+) = uridine(16) in tRNA + NADPH + H(+)</text>
        <dbReference type="Rhea" id="RHEA:53376"/>
        <dbReference type="Rhea" id="RHEA-COMP:13543"/>
        <dbReference type="Rhea" id="RHEA-COMP:13544"/>
        <dbReference type="ChEBI" id="CHEBI:15378"/>
        <dbReference type="ChEBI" id="CHEBI:57783"/>
        <dbReference type="ChEBI" id="CHEBI:58349"/>
        <dbReference type="ChEBI" id="CHEBI:65315"/>
        <dbReference type="ChEBI" id="CHEBI:74443"/>
        <dbReference type="EC" id="1.3.1.88"/>
    </reaction>
    <physiologicalReaction direction="right-to-left" evidence="11">
        <dbReference type="Rhea" id="RHEA:53378"/>
    </physiologicalReaction>
</comment>
<dbReference type="Gene3D" id="3.20.20.70">
    <property type="entry name" value="Aldolase class I"/>
    <property type="match status" value="1"/>
</dbReference>
<evidence type="ECO:0000256" key="12">
    <source>
        <dbReference type="ARBA" id="ARBA00048934"/>
    </source>
</evidence>
<evidence type="ECO:0000256" key="8">
    <source>
        <dbReference type="ARBA" id="ARBA00038313"/>
    </source>
</evidence>
<keyword evidence="5" id="KW-0521">NADP</keyword>
<keyword evidence="15" id="KW-1185">Reference proteome</keyword>
<reference evidence="16" key="1">
    <citation type="submission" date="2025-08" db="UniProtKB">
        <authorList>
            <consortium name="RefSeq"/>
        </authorList>
    </citation>
    <scope>IDENTIFICATION</scope>
</reference>
<gene>
    <name evidence="16" type="primary">LOC101852879</name>
</gene>
<evidence type="ECO:0000256" key="9">
    <source>
        <dbReference type="ARBA" id="ARBA00038890"/>
    </source>
</evidence>
<evidence type="ECO:0000256" key="1">
    <source>
        <dbReference type="ARBA" id="ARBA00001917"/>
    </source>
</evidence>
<evidence type="ECO:0000256" key="5">
    <source>
        <dbReference type="ARBA" id="ARBA00022857"/>
    </source>
</evidence>
<organism evidence="15 16">
    <name type="scientific">Aplysia californica</name>
    <name type="common">California sea hare</name>
    <dbReference type="NCBI Taxonomy" id="6500"/>
    <lineage>
        <taxon>Eukaryota</taxon>
        <taxon>Metazoa</taxon>
        <taxon>Spiralia</taxon>
        <taxon>Lophotrochozoa</taxon>
        <taxon>Mollusca</taxon>
        <taxon>Gastropoda</taxon>
        <taxon>Heterobranchia</taxon>
        <taxon>Euthyneura</taxon>
        <taxon>Tectipleura</taxon>
        <taxon>Aplysiida</taxon>
        <taxon>Aplysioidea</taxon>
        <taxon>Aplysiidae</taxon>
        <taxon>Aplysia</taxon>
    </lineage>
</organism>
<evidence type="ECO:0000256" key="2">
    <source>
        <dbReference type="ARBA" id="ARBA00022630"/>
    </source>
</evidence>
<evidence type="ECO:0000256" key="4">
    <source>
        <dbReference type="ARBA" id="ARBA00022694"/>
    </source>
</evidence>
<evidence type="ECO:0000256" key="6">
    <source>
        <dbReference type="ARBA" id="ARBA00023002"/>
    </source>
</evidence>
<dbReference type="InterPro" id="IPR018517">
    <property type="entry name" value="tRNA_hU_synthase_CS"/>
</dbReference>
<dbReference type="PROSITE" id="PS01136">
    <property type="entry name" value="UPF0034"/>
    <property type="match status" value="1"/>
</dbReference>
<dbReference type="RefSeq" id="XP_005108736.2">
    <property type="nucleotide sequence ID" value="XM_005108679.3"/>
</dbReference>
<comment type="catalytic activity">
    <reaction evidence="13">
        <text>5,6-dihydrouridine(17) in tRNA + NADP(+) = uridine(17) in tRNA + NADPH + H(+)</text>
        <dbReference type="Rhea" id="RHEA:53368"/>
        <dbReference type="Rhea" id="RHEA-COMP:13541"/>
        <dbReference type="Rhea" id="RHEA-COMP:13542"/>
        <dbReference type="ChEBI" id="CHEBI:15378"/>
        <dbReference type="ChEBI" id="CHEBI:57783"/>
        <dbReference type="ChEBI" id="CHEBI:58349"/>
        <dbReference type="ChEBI" id="CHEBI:65315"/>
        <dbReference type="ChEBI" id="CHEBI:74443"/>
        <dbReference type="EC" id="1.3.1.88"/>
    </reaction>
    <physiologicalReaction direction="right-to-left" evidence="13">
        <dbReference type="Rhea" id="RHEA:53370"/>
    </physiologicalReaction>
</comment>
<dbReference type="GeneID" id="101852879"/>
<comment type="similarity">
    <text evidence="8">Belongs to the Dus family. Dus1 subfamily.</text>
</comment>
<protein>
    <recommendedName>
        <fullName evidence="9">tRNA-dihydrouridine(16/17) synthase [NAD(P)(+)]</fullName>
        <ecNumber evidence="9">1.3.1.88</ecNumber>
    </recommendedName>
</protein>
<comment type="catalytic activity">
    <reaction evidence="10">
        <text>5,6-dihydrouridine(17) in tRNA + NAD(+) = uridine(17) in tRNA + NADH + H(+)</text>
        <dbReference type="Rhea" id="RHEA:53372"/>
        <dbReference type="Rhea" id="RHEA-COMP:13541"/>
        <dbReference type="Rhea" id="RHEA-COMP:13542"/>
        <dbReference type="ChEBI" id="CHEBI:15378"/>
        <dbReference type="ChEBI" id="CHEBI:57540"/>
        <dbReference type="ChEBI" id="CHEBI:57945"/>
        <dbReference type="ChEBI" id="CHEBI:65315"/>
        <dbReference type="ChEBI" id="CHEBI:74443"/>
        <dbReference type="EC" id="1.3.1.88"/>
    </reaction>
    <physiologicalReaction direction="right-to-left" evidence="10">
        <dbReference type="Rhea" id="RHEA:53374"/>
    </physiologicalReaction>
</comment>
<evidence type="ECO:0000313" key="16">
    <source>
        <dbReference type="RefSeq" id="XP_005108736.2"/>
    </source>
</evidence>
<dbReference type="SUPFAM" id="SSF51395">
    <property type="entry name" value="FMN-linked oxidoreductases"/>
    <property type="match status" value="1"/>
</dbReference>
<dbReference type="InterPro" id="IPR035587">
    <property type="entry name" value="DUS-like_FMN-bd"/>
</dbReference>
<dbReference type="PANTHER" id="PTHR11082:SF5">
    <property type="entry name" value="TRNA-DIHYDROURIDINE(16_17) SYNTHASE [NAD(P)(+)]-LIKE"/>
    <property type="match status" value="1"/>
</dbReference>
<dbReference type="EC" id="1.3.1.88" evidence="9"/>
<comment type="cofactor">
    <cofactor evidence="1">
        <name>FMN</name>
        <dbReference type="ChEBI" id="CHEBI:58210"/>
    </cofactor>
</comment>
<evidence type="ECO:0000256" key="3">
    <source>
        <dbReference type="ARBA" id="ARBA00022643"/>
    </source>
</evidence>
<evidence type="ECO:0000256" key="7">
    <source>
        <dbReference type="ARBA" id="ARBA00023027"/>
    </source>
</evidence>
<evidence type="ECO:0000256" key="13">
    <source>
        <dbReference type="ARBA" id="ARBA00049467"/>
    </source>
</evidence>
<evidence type="ECO:0000259" key="14">
    <source>
        <dbReference type="Pfam" id="PF01207"/>
    </source>
</evidence>
<keyword evidence="2" id="KW-0285">Flavoprotein</keyword>
<keyword evidence="6" id="KW-0560">Oxidoreductase</keyword>
<sequence>MEVNKESDEEHVEENSGFQFWRKTLNSPKYIVAPMVDQSELAWRMLSRRYGADLCYTPMFHAAVFVKDPNYRRDSLQSCAEDRPLIIQFCANDPEILLQAAKMAEGHCDAVDLNLGCPQVIAKRGHYGAFLQDEWDLVSKMVQTCHENLNVPITCKIRVFPSTEKTVEYARMLEKAGCQLLTVHGRTREQKGKQTGCADWLKIKAVREAVSIPVFANGNIQYLADVHRCLKETGVQGIMSAEGNLHNPMLFTGGSPCVWEMVNEYLDLVEKYPCPLSYMRGHVFKLCHHALAVHRNVRDLLASAKTYEELREAATMLKDLSAADIEKAKHNPDLFTTHKQLDHPYWICQPYVRLSDSDLEQPEHRAIRQMLNMKRAQDMEKMREEHSGLSIKKLKKRLKHPHKNFDTNRLQFESCTHCRNPKGTRCPFNLCKTCCRLKVNAENVDCSGHNFRRRHGKVKEACDSLS</sequence>
<dbReference type="PANTHER" id="PTHR11082">
    <property type="entry name" value="TRNA-DIHYDROURIDINE SYNTHASE"/>
    <property type="match status" value="1"/>
</dbReference>
<proteinExistence type="inferred from homology"/>
<dbReference type="CDD" id="cd02801">
    <property type="entry name" value="DUS_like_FMN"/>
    <property type="match status" value="1"/>
</dbReference>
<keyword evidence="7" id="KW-0520">NAD</keyword>
<name>A0ABM0K4S6_APLCA</name>
<keyword evidence="3" id="KW-0288">FMN</keyword>
<dbReference type="Pfam" id="PF01207">
    <property type="entry name" value="Dus"/>
    <property type="match status" value="1"/>
</dbReference>
<accession>A0ABM0K4S6</accession>
<keyword evidence="4" id="KW-0819">tRNA processing</keyword>
<evidence type="ECO:0000256" key="11">
    <source>
        <dbReference type="ARBA" id="ARBA00047652"/>
    </source>
</evidence>
<feature type="domain" description="DUS-like FMN-binding" evidence="14">
    <location>
        <begin position="32"/>
        <end position="320"/>
    </location>
</feature>
<evidence type="ECO:0000256" key="10">
    <source>
        <dbReference type="ARBA" id="ARBA00047287"/>
    </source>
</evidence>
<comment type="catalytic activity">
    <reaction evidence="12">
        <text>5,6-dihydrouridine(16) in tRNA + NAD(+) = uridine(16) in tRNA + NADH + H(+)</text>
        <dbReference type="Rhea" id="RHEA:53380"/>
        <dbReference type="Rhea" id="RHEA-COMP:13543"/>
        <dbReference type="Rhea" id="RHEA-COMP:13544"/>
        <dbReference type="ChEBI" id="CHEBI:15378"/>
        <dbReference type="ChEBI" id="CHEBI:57540"/>
        <dbReference type="ChEBI" id="CHEBI:57945"/>
        <dbReference type="ChEBI" id="CHEBI:65315"/>
        <dbReference type="ChEBI" id="CHEBI:74443"/>
        <dbReference type="EC" id="1.3.1.88"/>
    </reaction>
    <physiologicalReaction direction="right-to-left" evidence="12">
        <dbReference type="Rhea" id="RHEA:53382"/>
    </physiologicalReaction>
</comment>